<dbReference type="EMBL" id="CP029289">
    <property type="protein sequence ID" value="AWR95443.1"/>
    <property type="molecule type" value="Genomic_DNA"/>
</dbReference>
<protein>
    <recommendedName>
        <fullName evidence="3">DUF2357 domain-containing protein</fullName>
    </recommendedName>
</protein>
<evidence type="ECO:0000313" key="2">
    <source>
        <dbReference type="Proteomes" id="UP000248044"/>
    </source>
</evidence>
<reference evidence="1 2" key="1">
    <citation type="submission" date="2018-05" db="EMBL/GenBank/DDBJ databases">
        <title>Complete Genome Sequences of Extremely Thermoacidophilic, Metal-Mobilizing Type-Strain Members of the Archaeal Family Sulfolobaceae: Acidianus brierleyi DSM-1651T, Acidianus sulfidivorans DSM-18786T, Metallosphaera hakonensis DSM-7519T, and Metallosphaera prunae DSM-10039T.</title>
        <authorList>
            <person name="Counts J.A."/>
            <person name="Kelly R.M."/>
        </authorList>
    </citation>
    <scope>NUCLEOTIDE SEQUENCE [LARGE SCALE GENOMIC DNA]</scope>
    <source>
        <strain evidence="1 2">DSM 1651</strain>
    </source>
</reference>
<gene>
    <name evidence="1" type="ORF">DFR85_13420</name>
</gene>
<accession>A0A2U9IHC3</accession>
<dbReference type="GeneID" id="36833174"/>
<dbReference type="RefSeq" id="WP_110271321.1">
    <property type="nucleotide sequence ID" value="NZ_CP029289.2"/>
</dbReference>
<proteinExistence type="predicted"/>
<dbReference type="Proteomes" id="UP000248044">
    <property type="component" value="Chromosome"/>
</dbReference>
<keyword evidence="2" id="KW-1185">Reference proteome</keyword>
<evidence type="ECO:0000313" key="1">
    <source>
        <dbReference type="EMBL" id="AWR95443.1"/>
    </source>
</evidence>
<organism evidence="1 2">
    <name type="scientific">Acidianus brierleyi</name>
    <dbReference type="NCBI Taxonomy" id="41673"/>
    <lineage>
        <taxon>Archaea</taxon>
        <taxon>Thermoproteota</taxon>
        <taxon>Thermoprotei</taxon>
        <taxon>Sulfolobales</taxon>
        <taxon>Sulfolobaceae</taxon>
        <taxon>Acidianus</taxon>
    </lineage>
</organism>
<sequence>MKDYRLTVRDLQLIKKVGKYYLQYIRVIDMDTLLKKMKRNSEYENAIALRNALNGIYYYVLYILTIDVVKSAKEAYKDKLVRKEFSNEFASEIHGALDIPRSLMTYPSKIYSYYTYQRGADSSTFAVLGALLREIYRNIFKLKNELEKYYEESHVINYFQLNDFNDYVNLLYEYKDRFRKGKIRAPIEKDPSWLKRAFKIYITLEKMIGNEISLGNENSILPKDKDIIKMLLWKLYELYVFYLLIKYFEKKGYKVKVSKKDKFDVVMEKDGKKKFITLNSSLDFSSLFSIDNSQKIEDFMGRPDIALINEKKIIFECKYSTSASYISQGRFKVMAYMYEYDPNIAILIYPGIERINKLNSDNILSEKIDESIRNKEKDKKYVKPIFKSRNNKPRQMYIVTIDPLTEENKQVMESIMNEIFV</sequence>
<dbReference type="KEGG" id="abri:DFR85_13420"/>
<name>A0A2U9IHC3_9CREN</name>
<dbReference type="AlphaFoldDB" id="A0A2U9IHC3"/>
<dbReference type="OrthoDB" id="26009at2157"/>
<evidence type="ECO:0008006" key="3">
    <source>
        <dbReference type="Google" id="ProtNLM"/>
    </source>
</evidence>